<gene>
    <name evidence="2" type="ORF">JXQ802_LOCUS41603</name>
    <name evidence="1" type="ORF">PYM288_LOCUS26773</name>
</gene>
<keyword evidence="3" id="KW-1185">Reference proteome</keyword>
<dbReference type="InterPro" id="IPR027375">
    <property type="entry name" value="DKNYY"/>
</dbReference>
<organism evidence="2 3">
    <name type="scientific">Rotaria sordida</name>
    <dbReference type="NCBI Taxonomy" id="392033"/>
    <lineage>
        <taxon>Eukaryota</taxon>
        <taxon>Metazoa</taxon>
        <taxon>Spiralia</taxon>
        <taxon>Gnathifera</taxon>
        <taxon>Rotifera</taxon>
        <taxon>Eurotatoria</taxon>
        <taxon>Bdelloidea</taxon>
        <taxon>Philodinida</taxon>
        <taxon>Philodinidae</taxon>
        <taxon>Rotaria</taxon>
    </lineage>
</organism>
<dbReference type="EMBL" id="CAJNOH010001654">
    <property type="protein sequence ID" value="CAF1238896.1"/>
    <property type="molecule type" value="Genomic_DNA"/>
</dbReference>
<dbReference type="Proteomes" id="UP000663854">
    <property type="component" value="Unassembled WGS sequence"/>
</dbReference>
<dbReference type="Proteomes" id="UP000663870">
    <property type="component" value="Unassembled WGS sequence"/>
</dbReference>
<evidence type="ECO:0000313" key="2">
    <source>
        <dbReference type="EMBL" id="CAF1521311.1"/>
    </source>
</evidence>
<protein>
    <submittedName>
        <fullName evidence="2">Uncharacterized protein</fullName>
    </submittedName>
</protein>
<evidence type="ECO:0000313" key="3">
    <source>
        <dbReference type="Proteomes" id="UP000663870"/>
    </source>
</evidence>
<proteinExistence type="predicted"/>
<dbReference type="AlphaFoldDB" id="A0A815USW6"/>
<sequence length="76" mass="8248">MGEKLSGANASSFRSLVAGYAKDSYNVYYMGKKLSGANASSFQSLGAGYAKDSHGTYFMGQRYVTKEIQIVQMELS</sequence>
<dbReference type="Pfam" id="PF13644">
    <property type="entry name" value="DKNYY"/>
    <property type="match status" value="1"/>
</dbReference>
<reference evidence="2" key="1">
    <citation type="submission" date="2021-02" db="EMBL/GenBank/DDBJ databases">
        <authorList>
            <person name="Nowell W R."/>
        </authorList>
    </citation>
    <scope>NUCLEOTIDE SEQUENCE</scope>
</reference>
<evidence type="ECO:0000313" key="1">
    <source>
        <dbReference type="EMBL" id="CAF1238896.1"/>
    </source>
</evidence>
<name>A0A815USW6_9BILA</name>
<accession>A0A815USW6</accession>
<comment type="caution">
    <text evidence="2">The sequence shown here is derived from an EMBL/GenBank/DDBJ whole genome shotgun (WGS) entry which is preliminary data.</text>
</comment>
<dbReference type="EMBL" id="CAJNOL010002674">
    <property type="protein sequence ID" value="CAF1521311.1"/>
    <property type="molecule type" value="Genomic_DNA"/>
</dbReference>